<evidence type="ECO:0000256" key="1">
    <source>
        <dbReference type="SAM" id="Coils"/>
    </source>
</evidence>
<gene>
    <name evidence="2" type="ORF">L3X38_026788</name>
</gene>
<dbReference type="AlphaFoldDB" id="A0AAD4VP73"/>
<dbReference type="EMBL" id="JAJFAZ020000005">
    <property type="protein sequence ID" value="KAI5327392.1"/>
    <property type="molecule type" value="Genomic_DNA"/>
</dbReference>
<organism evidence="2 3">
    <name type="scientific">Prunus dulcis</name>
    <name type="common">Almond</name>
    <name type="synonym">Amygdalus dulcis</name>
    <dbReference type="NCBI Taxonomy" id="3755"/>
    <lineage>
        <taxon>Eukaryota</taxon>
        <taxon>Viridiplantae</taxon>
        <taxon>Streptophyta</taxon>
        <taxon>Embryophyta</taxon>
        <taxon>Tracheophyta</taxon>
        <taxon>Spermatophyta</taxon>
        <taxon>Magnoliopsida</taxon>
        <taxon>eudicotyledons</taxon>
        <taxon>Gunneridae</taxon>
        <taxon>Pentapetalae</taxon>
        <taxon>rosids</taxon>
        <taxon>fabids</taxon>
        <taxon>Rosales</taxon>
        <taxon>Rosaceae</taxon>
        <taxon>Amygdaloideae</taxon>
        <taxon>Amygdaleae</taxon>
        <taxon>Prunus</taxon>
    </lineage>
</organism>
<sequence length="151" mass="17358">MIPYAHSSFLSPVQELLEWVVGVHWLRIDLEQAEPDLDLIDDALLLYKMEHGFELCFPELKPVILRLLRPTESEMSQPYWSWGLDVPECDAPCVAPSICKDLDELNFVVQQLRNEVAVLHREKGELEERVLRLKKCTIHADSDGNVPLLTP</sequence>
<name>A0AAD4VP73_PRUDU</name>
<protein>
    <submittedName>
        <fullName evidence="2">Uncharacterized protein</fullName>
    </submittedName>
</protein>
<feature type="coiled-coil region" evidence="1">
    <location>
        <begin position="102"/>
        <end position="129"/>
    </location>
</feature>
<proteinExistence type="predicted"/>
<reference evidence="2 3" key="1">
    <citation type="journal article" date="2022" name="G3 (Bethesda)">
        <title>Whole-genome sequence and methylome profiling of the almond [Prunus dulcis (Mill.) D.A. Webb] cultivar 'Nonpareil'.</title>
        <authorList>
            <person name="D'Amico-Willman K.M."/>
            <person name="Ouma W.Z."/>
            <person name="Meulia T."/>
            <person name="Sideli G.M."/>
            <person name="Gradziel T.M."/>
            <person name="Fresnedo-Ramirez J."/>
        </authorList>
    </citation>
    <scope>NUCLEOTIDE SEQUENCE [LARGE SCALE GENOMIC DNA]</scope>
    <source>
        <strain evidence="2">Clone GOH B32 T37-40</strain>
    </source>
</reference>
<dbReference type="Proteomes" id="UP001054821">
    <property type="component" value="Chromosome 5"/>
</dbReference>
<evidence type="ECO:0000313" key="3">
    <source>
        <dbReference type="Proteomes" id="UP001054821"/>
    </source>
</evidence>
<accession>A0AAD4VP73</accession>
<evidence type="ECO:0000313" key="2">
    <source>
        <dbReference type="EMBL" id="KAI5327392.1"/>
    </source>
</evidence>
<keyword evidence="3" id="KW-1185">Reference proteome</keyword>
<keyword evidence="1" id="KW-0175">Coiled coil</keyword>
<comment type="caution">
    <text evidence="2">The sequence shown here is derived from an EMBL/GenBank/DDBJ whole genome shotgun (WGS) entry which is preliminary data.</text>
</comment>